<protein>
    <recommendedName>
        <fullName evidence="4">Helix-hairpin-helix domain-containing protein</fullName>
    </recommendedName>
</protein>
<gene>
    <name evidence="2" type="ORF">DYBT9275_03420</name>
</gene>
<dbReference type="InterPro" id="IPR010994">
    <property type="entry name" value="RuvA_2-like"/>
</dbReference>
<accession>A0A916JG49</accession>
<dbReference type="Pfam" id="PF12836">
    <property type="entry name" value="HHH_3"/>
    <property type="match status" value="3"/>
</dbReference>
<evidence type="ECO:0008006" key="4">
    <source>
        <dbReference type="Google" id="ProtNLM"/>
    </source>
</evidence>
<dbReference type="PANTHER" id="PTHR21180">
    <property type="entry name" value="ENDONUCLEASE/EXONUCLEASE/PHOSPHATASE FAMILY DOMAIN-CONTAINING PROTEIN 1"/>
    <property type="match status" value="1"/>
</dbReference>
<dbReference type="RefSeq" id="WP_215239922.1">
    <property type="nucleotide sequence ID" value="NZ_CAJRAF010000002.1"/>
</dbReference>
<feature type="transmembrane region" description="Helical" evidence="1">
    <location>
        <begin position="20"/>
        <end position="40"/>
    </location>
</feature>
<proteinExistence type="predicted"/>
<dbReference type="Gene3D" id="1.10.150.310">
    <property type="entry name" value="Tex RuvX-like domain-like"/>
    <property type="match status" value="1"/>
</dbReference>
<keyword evidence="1" id="KW-1133">Transmembrane helix</keyword>
<dbReference type="Gene3D" id="1.10.150.280">
    <property type="entry name" value="AF1531-like domain"/>
    <property type="match status" value="2"/>
</dbReference>
<dbReference type="EMBL" id="CAJRAF010000002">
    <property type="protein sequence ID" value="CAG5004674.1"/>
    <property type="molecule type" value="Genomic_DNA"/>
</dbReference>
<evidence type="ECO:0000313" key="2">
    <source>
        <dbReference type="EMBL" id="CAG5004674.1"/>
    </source>
</evidence>
<dbReference type="AlphaFoldDB" id="A0A916JG49"/>
<reference evidence="2" key="1">
    <citation type="submission" date="2021-04" db="EMBL/GenBank/DDBJ databases">
        <authorList>
            <person name="Rodrigo-Torres L."/>
            <person name="Arahal R. D."/>
            <person name="Lucena T."/>
        </authorList>
    </citation>
    <scope>NUCLEOTIDE SEQUENCE</scope>
    <source>
        <strain evidence="2">CECT 9275</strain>
    </source>
</reference>
<evidence type="ECO:0000256" key="1">
    <source>
        <dbReference type="SAM" id="Phobius"/>
    </source>
</evidence>
<name>A0A916JG49_9BACT</name>
<comment type="caution">
    <text evidence="2">The sequence shown here is derived from an EMBL/GenBank/DDBJ whole genome shotgun (WGS) entry which is preliminary data.</text>
</comment>
<evidence type="ECO:0000313" key="3">
    <source>
        <dbReference type="Proteomes" id="UP000680038"/>
    </source>
</evidence>
<dbReference type="Proteomes" id="UP000680038">
    <property type="component" value="Unassembled WGS sequence"/>
</dbReference>
<keyword evidence="1" id="KW-0472">Membrane</keyword>
<dbReference type="SUPFAM" id="SSF47781">
    <property type="entry name" value="RuvA domain 2-like"/>
    <property type="match status" value="3"/>
</dbReference>
<dbReference type="InterPro" id="IPR051675">
    <property type="entry name" value="Endo/Exo/Phosphatase_dom_1"/>
</dbReference>
<keyword evidence="3" id="KW-1185">Reference proteome</keyword>
<dbReference type="PANTHER" id="PTHR21180:SF32">
    <property type="entry name" value="ENDONUCLEASE_EXONUCLEASE_PHOSPHATASE FAMILY DOMAIN-CONTAINING PROTEIN 1"/>
    <property type="match status" value="1"/>
</dbReference>
<organism evidence="2 3">
    <name type="scientific">Dyadobacter helix</name>
    <dbReference type="NCBI Taxonomy" id="2822344"/>
    <lineage>
        <taxon>Bacteria</taxon>
        <taxon>Pseudomonadati</taxon>
        <taxon>Bacteroidota</taxon>
        <taxon>Cytophagia</taxon>
        <taxon>Cytophagales</taxon>
        <taxon>Spirosomataceae</taxon>
        <taxon>Dyadobacter</taxon>
    </lineage>
</organism>
<sequence length="332" mass="38512">MFRRILDQLQDFLGISRKQARGAALMMIITLLIVWFPFIFRRLILPHFPVATAPVPTRMLDSVATLMDQEQPDFEEKNNKNNYKGNYSKTPVRPQRLFKFDPNRASIAELEELGIAPFLAKRIEKYRSKGGRFRKKEDLLHIYDFPSDLYQQLEGYIILPESFKKFSRKDSSQERLPKSYPANDHYNNLPKANRFPARTALVPFDINKADTTELIRLRGIGSKLAIRIIRFRDGLGGFHSPEQYPEIFGIDSLALTELNRYAKVLSPITRIKINTADLERLTAHSYLRNKKLAGVIINYRNQHGPYQSIDDLRKTGVLDEKTLHKIGPYLEF</sequence>
<keyword evidence="1" id="KW-0812">Transmembrane</keyword>